<evidence type="ECO:0000313" key="2">
    <source>
        <dbReference type="Proteomes" id="UP000029998"/>
    </source>
</evidence>
<dbReference type="eggNOG" id="COG1493">
    <property type="taxonomic scope" value="Bacteria"/>
</dbReference>
<gene>
    <name evidence="1" type="ORF">N800_04530</name>
</gene>
<dbReference type="Gene3D" id="3.40.50.300">
    <property type="entry name" value="P-loop containing nucleotide triphosphate hydrolases"/>
    <property type="match status" value="1"/>
</dbReference>
<dbReference type="Proteomes" id="UP000029998">
    <property type="component" value="Unassembled WGS sequence"/>
</dbReference>
<sequence>MPHQFLFAGDAVAAGFVLPELPIAPTGAHYRFHIVTAPVTPCAQRTDIRWRHDFTDPDHGTQLTCARCSEGYLMEFPGVATILATPDHQVHVSAWPGACEDAVRHVLLDQALPRLLAQQAVLMLHGALIRLHSGKCVLILGESGRGKSTFAGACHATGATLRTDDGARVEVREDGVYAWPTYPSLRLLPDSLGSLFAEGPEETRPMAGYSAKRRLDITDVDPAAPEHLHAVVVLGAPADAFSTRRLLGQEACMALTCHGFQLDLSDLANVSQLFAKTASLSNRIPVLELAYPRRYELLPEVIRYLEAAL</sequence>
<organism evidence="1 2">
    <name type="scientific">Lysobacter daejeonensis GH1-9</name>
    <dbReference type="NCBI Taxonomy" id="1385517"/>
    <lineage>
        <taxon>Bacteria</taxon>
        <taxon>Pseudomonadati</taxon>
        <taxon>Pseudomonadota</taxon>
        <taxon>Gammaproteobacteria</taxon>
        <taxon>Lysobacterales</taxon>
        <taxon>Lysobacteraceae</taxon>
        <taxon>Aerolutibacter</taxon>
    </lineage>
</organism>
<dbReference type="InterPro" id="IPR027417">
    <property type="entry name" value="P-loop_NTPase"/>
</dbReference>
<reference evidence="1 2" key="1">
    <citation type="submission" date="2013-08" db="EMBL/GenBank/DDBJ databases">
        <title>Genome sequencing of Lysobacter.</title>
        <authorList>
            <person name="Zhang S."/>
            <person name="Wang G."/>
        </authorList>
    </citation>
    <scope>NUCLEOTIDE SEQUENCE [LARGE SCALE GENOMIC DNA]</scope>
    <source>
        <strain evidence="1 2">GH1-9</strain>
    </source>
</reference>
<comment type="caution">
    <text evidence="1">The sequence shown here is derived from an EMBL/GenBank/DDBJ whole genome shotgun (WGS) entry which is preliminary data.</text>
</comment>
<evidence type="ECO:0008006" key="3">
    <source>
        <dbReference type="Google" id="ProtNLM"/>
    </source>
</evidence>
<dbReference type="OrthoDB" id="3213869at2"/>
<accession>A0A0A0EVT8</accession>
<name>A0A0A0EVT8_9GAMM</name>
<proteinExistence type="predicted"/>
<evidence type="ECO:0000313" key="1">
    <source>
        <dbReference type="EMBL" id="KGM54335.1"/>
    </source>
</evidence>
<protein>
    <recommendedName>
        <fullName evidence="3">HPr kinase/phosphorylase C-terminal domain-containing protein</fullName>
    </recommendedName>
</protein>
<dbReference type="RefSeq" id="WP_052108118.1">
    <property type="nucleotide sequence ID" value="NZ_AVPU01000014.1"/>
</dbReference>
<keyword evidence="2" id="KW-1185">Reference proteome</keyword>
<dbReference type="SUPFAM" id="SSF53795">
    <property type="entry name" value="PEP carboxykinase-like"/>
    <property type="match status" value="1"/>
</dbReference>
<dbReference type="AlphaFoldDB" id="A0A0A0EVT8"/>
<dbReference type="STRING" id="1385517.N800_04530"/>
<dbReference type="EMBL" id="AVPU01000014">
    <property type="protein sequence ID" value="KGM54335.1"/>
    <property type="molecule type" value="Genomic_DNA"/>
</dbReference>